<evidence type="ECO:0000313" key="9">
    <source>
        <dbReference type="Proteomes" id="UP001595818"/>
    </source>
</evidence>
<sequence>MSIPEKENPGQVSKKKMSVIRAKQRIASYCAYQERCLSEVRNKLEDYGITSLQADKIITQLADEDFINEQRFAESFVRGRFTIKKWGKLRIRQELKMRDIPNHYIATALDLIGDDEYLDTLNYLAKRKWSLTKEPNLLKKKAKVNRFLMFRGFEVDLIKEAVDAVSGGS</sequence>
<organism evidence="8 9">
    <name type="scientific">Negadavirga shengliensis</name>
    <dbReference type="NCBI Taxonomy" id="1389218"/>
    <lineage>
        <taxon>Bacteria</taxon>
        <taxon>Pseudomonadati</taxon>
        <taxon>Bacteroidota</taxon>
        <taxon>Cytophagia</taxon>
        <taxon>Cytophagales</taxon>
        <taxon>Cyclobacteriaceae</taxon>
        <taxon>Negadavirga</taxon>
    </lineage>
</organism>
<feature type="domain" description="RecX third three-helical" evidence="7">
    <location>
        <begin position="115"/>
        <end position="162"/>
    </location>
</feature>
<dbReference type="Pfam" id="PF02631">
    <property type="entry name" value="RecX_HTH2"/>
    <property type="match status" value="1"/>
</dbReference>
<comment type="caution">
    <text evidence="8">The sequence shown here is derived from an EMBL/GenBank/DDBJ whole genome shotgun (WGS) entry which is preliminary data.</text>
</comment>
<feature type="domain" description="RecX second three-helical" evidence="6">
    <location>
        <begin position="68"/>
        <end position="109"/>
    </location>
</feature>
<dbReference type="PANTHER" id="PTHR33602:SF1">
    <property type="entry name" value="REGULATORY PROTEIN RECX FAMILY PROTEIN"/>
    <property type="match status" value="1"/>
</dbReference>
<reference evidence="9" key="1">
    <citation type="journal article" date="2019" name="Int. J. Syst. Evol. Microbiol.">
        <title>The Global Catalogue of Microorganisms (GCM) 10K type strain sequencing project: providing services to taxonomists for standard genome sequencing and annotation.</title>
        <authorList>
            <consortium name="The Broad Institute Genomics Platform"/>
            <consortium name="The Broad Institute Genome Sequencing Center for Infectious Disease"/>
            <person name="Wu L."/>
            <person name="Ma J."/>
        </authorList>
    </citation>
    <scope>NUCLEOTIDE SEQUENCE [LARGE SCALE GENOMIC DNA]</scope>
    <source>
        <strain evidence="9">CGMCC 4.7466</strain>
    </source>
</reference>
<accession>A0ABV9T1D3</accession>
<dbReference type="EMBL" id="JBHSJJ010000005">
    <property type="protein sequence ID" value="MFC4872273.1"/>
    <property type="molecule type" value="Genomic_DNA"/>
</dbReference>
<name>A0ABV9T1D3_9BACT</name>
<comment type="subcellular location">
    <subcellularLocation>
        <location evidence="1 5">Cytoplasm</location>
    </subcellularLocation>
</comment>
<dbReference type="InterPro" id="IPR053925">
    <property type="entry name" value="RecX_HTH_3rd"/>
</dbReference>
<evidence type="ECO:0000256" key="4">
    <source>
        <dbReference type="ARBA" id="ARBA00022490"/>
    </source>
</evidence>
<proteinExistence type="inferred from homology"/>
<dbReference type="Gene3D" id="1.10.10.10">
    <property type="entry name" value="Winged helix-like DNA-binding domain superfamily/Winged helix DNA-binding domain"/>
    <property type="match status" value="3"/>
</dbReference>
<evidence type="ECO:0000259" key="6">
    <source>
        <dbReference type="Pfam" id="PF02631"/>
    </source>
</evidence>
<keyword evidence="9" id="KW-1185">Reference proteome</keyword>
<dbReference type="RefSeq" id="WP_377064516.1">
    <property type="nucleotide sequence ID" value="NZ_JBHSJJ010000005.1"/>
</dbReference>
<evidence type="ECO:0000256" key="2">
    <source>
        <dbReference type="ARBA" id="ARBA00009695"/>
    </source>
</evidence>
<evidence type="ECO:0000259" key="7">
    <source>
        <dbReference type="Pfam" id="PF21981"/>
    </source>
</evidence>
<keyword evidence="4 5" id="KW-0963">Cytoplasm</keyword>
<comment type="similarity">
    <text evidence="2 5">Belongs to the RecX family.</text>
</comment>
<evidence type="ECO:0000313" key="8">
    <source>
        <dbReference type="EMBL" id="MFC4872273.1"/>
    </source>
</evidence>
<evidence type="ECO:0000256" key="3">
    <source>
        <dbReference type="ARBA" id="ARBA00018111"/>
    </source>
</evidence>
<dbReference type="InterPro" id="IPR003783">
    <property type="entry name" value="Regulatory_RecX"/>
</dbReference>
<dbReference type="HAMAP" id="MF_01114">
    <property type="entry name" value="RecX"/>
    <property type="match status" value="1"/>
</dbReference>
<dbReference type="Pfam" id="PF21981">
    <property type="entry name" value="RecX_HTH3"/>
    <property type="match status" value="1"/>
</dbReference>
<dbReference type="InterPro" id="IPR036388">
    <property type="entry name" value="WH-like_DNA-bd_sf"/>
</dbReference>
<gene>
    <name evidence="5" type="primary">recX</name>
    <name evidence="8" type="ORF">ACFPFU_11270</name>
</gene>
<protein>
    <recommendedName>
        <fullName evidence="3 5">Regulatory protein RecX</fullName>
    </recommendedName>
</protein>
<dbReference type="PANTHER" id="PTHR33602">
    <property type="entry name" value="REGULATORY PROTEIN RECX FAMILY PROTEIN"/>
    <property type="match status" value="1"/>
</dbReference>
<evidence type="ECO:0000256" key="1">
    <source>
        <dbReference type="ARBA" id="ARBA00004496"/>
    </source>
</evidence>
<evidence type="ECO:0000256" key="5">
    <source>
        <dbReference type="HAMAP-Rule" id="MF_01114"/>
    </source>
</evidence>
<dbReference type="Proteomes" id="UP001595818">
    <property type="component" value="Unassembled WGS sequence"/>
</dbReference>
<comment type="function">
    <text evidence="5">Modulates RecA activity.</text>
</comment>
<dbReference type="InterPro" id="IPR053924">
    <property type="entry name" value="RecX_HTH_2nd"/>
</dbReference>